<dbReference type="AlphaFoldDB" id="A0A0D2V328"/>
<name>A0A0D2V328_GOSRA</name>
<accession>A0A0D2V328</accession>
<dbReference type="Proteomes" id="UP000032304">
    <property type="component" value="Chromosome 12"/>
</dbReference>
<dbReference type="Gramene" id="KJB75999">
    <property type="protein sequence ID" value="KJB75999"/>
    <property type="gene ID" value="B456_012G067100"/>
</dbReference>
<sequence>MQGWCADSCDPCYFEAIKYQVGQLLKFLKCFIIYHVGGLFPRNKELNYVKFISVWQWIKTGKSYGHSSYSCLMQDGGAVCYDTCFFGVIKYQLALLNITLTPVLKGSEALFVLSFILVDW</sequence>
<proteinExistence type="predicted"/>
<evidence type="ECO:0000313" key="1">
    <source>
        <dbReference type="EMBL" id="KJB75999.1"/>
    </source>
</evidence>
<evidence type="ECO:0000313" key="2">
    <source>
        <dbReference type="Proteomes" id="UP000032304"/>
    </source>
</evidence>
<organism evidence="1 2">
    <name type="scientific">Gossypium raimondii</name>
    <name type="common">Peruvian cotton</name>
    <name type="synonym">Gossypium klotzschianum subsp. raimondii</name>
    <dbReference type="NCBI Taxonomy" id="29730"/>
    <lineage>
        <taxon>Eukaryota</taxon>
        <taxon>Viridiplantae</taxon>
        <taxon>Streptophyta</taxon>
        <taxon>Embryophyta</taxon>
        <taxon>Tracheophyta</taxon>
        <taxon>Spermatophyta</taxon>
        <taxon>Magnoliopsida</taxon>
        <taxon>eudicotyledons</taxon>
        <taxon>Gunneridae</taxon>
        <taxon>Pentapetalae</taxon>
        <taxon>rosids</taxon>
        <taxon>malvids</taxon>
        <taxon>Malvales</taxon>
        <taxon>Malvaceae</taxon>
        <taxon>Malvoideae</taxon>
        <taxon>Gossypium</taxon>
    </lineage>
</organism>
<gene>
    <name evidence="1" type="ORF">B456_012G067100</name>
</gene>
<reference evidence="1 2" key="1">
    <citation type="journal article" date="2012" name="Nature">
        <title>Repeated polyploidization of Gossypium genomes and the evolution of spinnable cotton fibres.</title>
        <authorList>
            <person name="Paterson A.H."/>
            <person name="Wendel J.F."/>
            <person name="Gundlach H."/>
            <person name="Guo H."/>
            <person name="Jenkins J."/>
            <person name="Jin D."/>
            <person name="Llewellyn D."/>
            <person name="Showmaker K.C."/>
            <person name="Shu S."/>
            <person name="Udall J."/>
            <person name="Yoo M.J."/>
            <person name="Byers R."/>
            <person name="Chen W."/>
            <person name="Doron-Faigenboim A."/>
            <person name="Duke M.V."/>
            <person name="Gong L."/>
            <person name="Grimwood J."/>
            <person name="Grover C."/>
            <person name="Grupp K."/>
            <person name="Hu G."/>
            <person name="Lee T.H."/>
            <person name="Li J."/>
            <person name="Lin L."/>
            <person name="Liu T."/>
            <person name="Marler B.S."/>
            <person name="Page J.T."/>
            <person name="Roberts A.W."/>
            <person name="Romanel E."/>
            <person name="Sanders W.S."/>
            <person name="Szadkowski E."/>
            <person name="Tan X."/>
            <person name="Tang H."/>
            <person name="Xu C."/>
            <person name="Wang J."/>
            <person name="Wang Z."/>
            <person name="Zhang D."/>
            <person name="Zhang L."/>
            <person name="Ashrafi H."/>
            <person name="Bedon F."/>
            <person name="Bowers J.E."/>
            <person name="Brubaker C.L."/>
            <person name="Chee P.W."/>
            <person name="Das S."/>
            <person name="Gingle A.R."/>
            <person name="Haigler C.H."/>
            <person name="Harker D."/>
            <person name="Hoffmann L.V."/>
            <person name="Hovav R."/>
            <person name="Jones D.C."/>
            <person name="Lemke C."/>
            <person name="Mansoor S."/>
            <person name="ur Rahman M."/>
            <person name="Rainville L.N."/>
            <person name="Rambani A."/>
            <person name="Reddy U.K."/>
            <person name="Rong J.K."/>
            <person name="Saranga Y."/>
            <person name="Scheffler B.E."/>
            <person name="Scheffler J.A."/>
            <person name="Stelly D.M."/>
            <person name="Triplett B.A."/>
            <person name="Van Deynze A."/>
            <person name="Vaslin M.F."/>
            <person name="Waghmare V.N."/>
            <person name="Walford S.A."/>
            <person name="Wright R.J."/>
            <person name="Zaki E.A."/>
            <person name="Zhang T."/>
            <person name="Dennis E.S."/>
            <person name="Mayer K.F."/>
            <person name="Peterson D.G."/>
            <person name="Rokhsar D.S."/>
            <person name="Wang X."/>
            <person name="Schmutz J."/>
        </authorList>
    </citation>
    <scope>NUCLEOTIDE SEQUENCE [LARGE SCALE GENOMIC DNA]</scope>
</reference>
<dbReference type="EMBL" id="CM001751">
    <property type="protein sequence ID" value="KJB75999.1"/>
    <property type="molecule type" value="Genomic_DNA"/>
</dbReference>
<keyword evidence="2" id="KW-1185">Reference proteome</keyword>
<protein>
    <submittedName>
        <fullName evidence="1">Uncharacterized protein</fullName>
    </submittedName>
</protein>